<gene>
    <name evidence="6" type="ORF">QTG54_005398</name>
</gene>
<keyword evidence="7" id="KW-1185">Reference proteome</keyword>
<dbReference type="GO" id="GO:0005737">
    <property type="term" value="C:cytoplasm"/>
    <property type="evidence" value="ECO:0007669"/>
    <property type="project" value="TreeGrafter"/>
</dbReference>
<dbReference type="InterPro" id="IPR050374">
    <property type="entry name" value="RRT5_SRSF_SR"/>
</dbReference>
<dbReference type="PANTHER" id="PTHR23003">
    <property type="entry name" value="RNA RECOGNITION MOTIF RRM DOMAIN CONTAINING PROTEIN"/>
    <property type="match status" value="1"/>
</dbReference>
<dbReference type="Proteomes" id="UP001224775">
    <property type="component" value="Unassembled WGS sequence"/>
</dbReference>
<dbReference type="GO" id="GO:0006418">
    <property type="term" value="P:tRNA aminoacylation for protein translation"/>
    <property type="evidence" value="ECO:0007669"/>
    <property type="project" value="InterPro"/>
</dbReference>
<feature type="domain" description="SAP" evidence="5">
    <location>
        <begin position="59"/>
        <end position="93"/>
    </location>
</feature>
<name>A0AAD9DDN0_9STRA</name>
<feature type="compositionally biased region" description="Basic and acidic residues" evidence="3">
    <location>
        <begin position="256"/>
        <end position="266"/>
    </location>
</feature>
<dbReference type="Gene3D" id="1.10.720.30">
    <property type="entry name" value="SAP domain"/>
    <property type="match status" value="1"/>
</dbReference>
<dbReference type="InterPro" id="IPR035979">
    <property type="entry name" value="RBD_domain_sf"/>
</dbReference>
<sequence>MILNNRQIIMLVSLFASSSLRRSWSSVLAFQLSRPTTHHHVTRGFYKSAITRYAQTEDYSGMKVSELRDLLRERGLAVSGIKAELVGRLASNEGKDDPASGLADELSSTKKLPANLIFANDDDEDDDPWDSDEQIDPNQTAVSAELPYEQQEKKKTTTMKRQNTRPTSVKPEDFLSTRVFVQNIPKNVNDWKDLKDHFKVAGEVAYASISVDRRTGESKQCGIVQFETPEEAKKAIRIMRDHPMNGEKLYVREDVQETRQPRERRGNGNKSMYGDEDSFKTRLATEWKRANDPDVDGSGSQWYNLKDDELKEIEAIIQKRDKQRRLKNYKMSDQLRDELKEEFGVHLDDRLKLWWTDTQHGGVPGVVSELKGEGGWGKRQPWRQIPTSPESDAKVDSDLVMSLLEKRDKARRAKDFETADALLERAYSAPEGDLGLRIHDESRTWRIWTTERPASKKHGSDMSPAELCLQIVSDSEPDKLDEMKALLSKFPGREWNILKKVRSRYGEH</sequence>
<dbReference type="EMBL" id="JATAAI010000008">
    <property type="protein sequence ID" value="KAK1743801.1"/>
    <property type="molecule type" value="Genomic_DNA"/>
</dbReference>
<feature type="compositionally biased region" description="Acidic residues" evidence="3">
    <location>
        <begin position="120"/>
        <end position="135"/>
    </location>
</feature>
<dbReference type="PANTHER" id="PTHR23003:SF3">
    <property type="entry name" value="FI21236P1-RELATED"/>
    <property type="match status" value="1"/>
</dbReference>
<evidence type="ECO:0000256" key="1">
    <source>
        <dbReference type="ARBA" id="ARBA00022884"/>
    </source>
</evidence>
<dbReference type="AlphaFoldDB" id="A0AAD9DDN0"/>
<dbReference type="InterPro" id="IPR003034">
    <property type="entry name" value="SAP_dom"/>
</dbReference>
<dbReference type="PROSITE" id="PS50800">
    <property type="entry name" value="SAP"/>
    <property type="match status" value="1"/>
</dbReference>
<dbReference type="SMART" id="SM00360">
    <property type="entry name" value="RRM"/>
    <property type="match status" value="1"/>
</dbReference>
<proteinExistence type="predicted"/>
<dbReference type="CDD" id="cd00590">
    <property type="entry name" value="RRM_SF"/>
    <property type="match status" value="1"/>
</dbReference>
<feature type="region of interest" description="Disordered" evidence="3">
    <location>
        <begin position="369"/>
        <end position="393"/>
    </location>
</feature>
<protein>
    <submittedName>
        <fullName evidence="6">RNA-binding protein</fullName>
    </submittedName>
</protein>
<dbReference type="GO" id="GO:0005524">
    <property type="term" value="F:ATP binding"/>
    <property type="evidence" value="ECO:0007669"/>
    <property type="project" value="InterPro"/>
</dbReference>
<dbReference type="SUPFAM" id="SSF54928">
    <property type="entry name" value="RNA-binding domain, RBD"/>
    <property type="match status" value="1"/>
</dbReference>
<comment type="caution">
    <text evidence="6">The sequence shown here is derived from an EMBL/GenBank/DDBJ whole genome shotgun (WGS) entry which is preliminary data.</text>
</comment>
<accession>A0AAD9DDN0</accession>
<feature type="region of interest" description="Disordered" evidence="3">
    <location>
        <begin position="119"/>
        <end position="169"/>
    </location>
</feature>
<dbReference type="GO" id="GO:0003729">
    <property type="term" value="F:mRNA binding"/>
    <property type="evidence" value="ECO:0007669"/>
    <property type="project" value="TreeGrafter"/>
</dbReference>
<evidence type="ECO:0000259" key="4">
    <source>
        <dbReference type="PROSITE" id="PS50102"/>
    </source>
</evidence>
<dbReference type="GO" id="GO:0004812">
    <property type="term" value="F:aminoacyl-tRNA ligase activity"/>
    <property type="evidence" value="ECO:0007669"/>
    <property type="project" value="InterPro"/>
</dbReference>
<reference evidence="6" key="1">
    <citation type="submission" date="2023-06" db="EMBL/GenBank/DDBJ databases">
        <title>Survivors Of The Sea: Transcriptome response of Skeletonema marinoi to long-term dormancy.</title>
        <authorList>
            <person name="Pinder M.I.M."/>
            <person name="Kourtchenko O."/>
            <person name="Robertson E.K."/>
            <person name="Larsson T."/>
            <person name="Maumus F."/>
            <person name="Osuna-Cruz C.M."/>
            <person name="Vancaester E."/>
            <person name="Stenow R."/>
            <person name="Vandepoele K."/>
            <person name="Ploug H."/>
            <person name="Bruchert V."/>
            <person name="Godhe A."/>
            <person name="Topel M."/>
        </authorList>
    </citation>
    <scope>NUCLEOTIDE SEQUENCE</scope>
    <source>
        <strain evidence="6">R05AC</strain>
    </source>
</reference>
<evidence type="ECO:0000313" key="7">
    <source>
        <dbReference type="Proteomes" id="UP001224775"/>
    </source>
</evidence>
<dbReference type="SUPFAM" id="SSF68906">
    <property type="entry name" value="SAP domain"/>
    <property type="match status" value="1"/>
</dbReference>
<evidence type="ECO:0000313" key="6">
    <source>
        <dbReference type="EMBL" id="KAK1743801.1"/>
    </source>
</evidence>
<evidence type="ECO:0000256" key="2">
    <source>
        <dbReference type="PROSITE-ProRule" id="PRU00176"/>
    </source>
</evidence>
<evidence type="ECO:0000256" key="3">
    <source>
        <dbReference type="SAM" id="MobiDB-lite"/>
    </source>
</evidence>
<dbReference type="Pfam" id="PF02037">
    <property type="entry name" value="SAP"/>
    <property type="match status" value="1"/>
</dbReference>
<dbReference type="PROSITE" id="PS50102">
    <property type="entry name" value="RRM"/>
    <property type="match status" value="1"/>
</dbReference>
<dbReference type="GO" id="GO:1990904">
    <property type="term" value="C:ribonucleoprotein complex"/>
    <property type="evidence" value="ECO:0007669"/>
    <property type="project" value="TreeGrafter"/>
</dbReference>
<dbReference type="SUPFAM" id="SSF47323">
    <property type="entry name" value="Anticodon-binding domain of a subclass of class I aminoacyl-tRNA synthetases"/>
    <property type="match status" value="1"/>
</dbReference>
<evidence type="ECO:0000259" key="5">
    <source>
        <dbReference type="PROSITE" id="PS50800"/>
    </source>
</evidence>
<feature type="region of interest" description="Disordered" evidence="3">
    <location>
        <begin position="256"/>
        <end position="275"/>
    </location>
</feature>
<dbReference type="Gene3D" id="3.30.70.330">
    <property type="match status" value="1"/>
</dbReference>
<dbReference type="InterPro" id="IPR000504">
    <property type="entry name" value="RRM_dom"/>
</dbReference>
<dbReference type="GO" id="GO:0005634">
    <property type="term" value="C:nucleus"/>
    <property type="evidence" value="ECO:0007669"/>
    <property type="project" value="TreeGrafter"/>
</dbReference>
<keyword evidence="1 2" id="KW-0694">RNA-binding</keyword>
<feature type="domain" description="RRM" evidence="4">
    <location>
        <begin position="177"/>
        <end position="256"/>
    </location>
</feature>
<dbReference type="Gene3D" id="1.20.120.1910">
    <property type="entry name" value="Cysteine-tRNA ligase, C-terminal anti-codon recognition domain"/>
    <property type="match status" value="1"/>
</dbReference>
<dbReference type="InterPro" id="IPR009080">
    <property type="entry name" value="tRNAsynth_Ia_anticodon-bd"/>
</dbReference>
<dbReference type="InterPro" id="IPR012677">
    <property type="entry name" value="Nucleotide-bd_a/b_plait_sf"/>
</dbReference>
<dbReference type="SMART" id="SM00513">
    <property type="entry name" value="SAP"/>
    <property type="match status" value="1"/>
</dbReference>
<dbReference type="Pfam" id="PF00076">
    <property type="entry name" value="RRM_1"/>
    <property type="match status" value="1"/>
</dbReference>
<organism evidence="6 7">
    <name type="scientific">Skeletonema marinoi</name>
    <dbReference type="NCBI Taxonomy" id="267567"/>
    <lineage>
        <taxon>Eukaryota</taxon>
        <taxon>Sar</taxon>
        <taxon>Stramenopiles</taxon>
        <taxon>Ochrophyta</taxon>
        <taxon>Bacillariophyta</taxon>
        <taxon>Coscinodiscophyceae</taxon>
        <taxon>Thalassiosirophycidae</taxon>
        <taxon>Thalassiosirales</taxon>
        <taxon>Skeletonemataceae</taxon>
        <taxon>Skeletonema</taxon>
        <taxon>Skeletonema marinoi-dohrnii complex</taxon>
    </lineage>
</organism>
<dbReference type="InterPro" id="IPR036361">
    <property type="entry name" value="SAP_dom_sf"/>
</dbReference>